<dbReference type="PANTHER" id="PTHR38098:SF1">
    <property type="entry name" value="LPS-ASSEMBLY LIPOPROTEIN LPTE"/>
    <property type="match status" value="1"/>
</dbReference>
<keyword evidence="3 6" id="KW-0564">Palmitate</keyword>
<dbReference type="Proteomes" id="UP000245474">
    <property type="component" value="Unassembled WGS sequence"/>
</dbReference>
<gene>
    <name evidence="6" type="primary">lptE</name>
    <name evidence="8" type="ORF">DEM34_03065</name>
    <name evidence="7" type="ORF">DEM34_06280</name>
</gene>
<evidence type="ECO:0000313" key="8">
    <source>
        <dbReference type="EMBL" id="PWG65267.1"/>
    </source>
</evidence>
<name>A0A2U2N851_9GAMM</name>
<dbReference type="GO" id="GO:1990351">
    <property type="term" value="C:transporter complex"/>
    <property type="evidence" value="ECO:0007669"/>
    <property type="project" value="TreeGrafter"/>
</dbReference>
<accession>A0A2U2N851</accession>
<evidence type="ECO:0000313" key="7">
    <source>
        <dbReference type="EMBL" id="PWG64106.1"/>
    </source>
</evidence>
<dbReference type="AlphaFoldDB" id="A0A2U2N851"/>
<comment type="function">
    <text evidence="6">Together with LptD, is involved in the assembly of lipopolysaccharide (LPS) at the surface of the outer membrane. Required for the proper assembly of LptD. Binds LPS and may serve as the LPS recognition site at the outer membrane.</text>
</comment>
<dbReference type="Pfam" id="PF04390">
    <property type="entry name" value="LptE"/>
    <property type="match status" value="1"/>
</dbReference>
<keyword evidence="5 6" id="KW-0449">Lipoprotein</keyword>
<evidence type="ECO:0000256" key="5">
    <source>
        <dbReference type="ARBA" id="ARBA00023288"/>
    </source>
</evidence>
<evidence type="ECO:0000256" key="4">
    <source>
        <dbReference type="ARBA" id="ARBA00023237"/>
    </source>
</evidence>
<dbReference type="PROSITE" id="PS51257">
    <property type="entry name" value="PROKAR_LIPOPROTEIN"/>
    <property type="match status" value="1"/>
</dbReference>
<sequence length="172" mass="18465">MWWRTEPAAVARALILLGLSLALTACGWQLRGATGGGFEGTVLRLQGDVDTPVLRLAEAELLDLGAQVAAAGAAADAVLVVTGADTRRRTVSVDDRGRAREYELTYRLSFRLEPPDEAAERPRLAPQTVTTSAAYAVDPLDTQAADARETQLGRELRVDAVRLMLARVARAL</sequence>
<dbReference type="GO" id="GO:0043165">
    <property type="term" value="P:Gram-negative-bacterium-type cell outer membrane assembly"/>
    <property type="evidence" value="ECO:0007669"/>
    <property type="project" value="UniProtKB-UniRule"/>
</dbReference>
<keyword evidence="2 6" id="KW-0472">Membrane</keyword>
<evidence type="ECO:0000256" key="6">
    <source>
        <dbReference type="HAMAP-Rule" id="MF_01186"/>
    </source>
</evidence>
<evidence type="ECO:0000256" key="2">
    <source>
        <dbReference type="ARBA" id="ARBA00023136"/>
    </source>
</evidence>
<keyword evidence="9" id="KW-1185">Reference proteome</keyword>
<dbReference type="Gene3D" id="3.30.160.150">
    <property type="entry name" value="Lipoprotein like domain"/>
    <property type="match status" value="1"/>
</dbReference>
<protein>
    <recommendedName>
        <fullName evidence="6">LPS-assembly lipoprotein LptE</fullName>
    </recommendedName>
</protein>
<dbReference type="EMBL" id="QFFI01000003">
    <property type="protein sequence ID" value="PWG65267.1"/>
    <property type="molecule type" value="Genomic_DNA"/>
</dbReference>
<comment type="caution">
    <text evidence="8">The sequence shown here is derived from an EMBL/GenBank/DDBJ whole genome shotgun (WGS) entry which is preliminary data.</text>
</comment>
<proteinExistence type="inferred from homology"/>
<dbReference type="RefSeq" id="WP_109676130.1">
    <property type="nucleotide sequence ID" value="NZ_CP086615.1"/>
</dbReference>
<evidence type="ECO:0000256" key="3">
    <source>
        <dbReference type="ARBA" id="ARBA00023139"/>
    </source>
</evidence>
<dbReference type="PANTHER" id="PTHR38098">
    <property type="entry name" value="LPS-ASSEMBLY LIPOPROTEIN LPTE"/>
    <property type="match status" value="1"/>
</dbReference>
<keyword evidence="1 6" id="KW-0732">Signal</keyword>
<comment type="similarity">
    <text evidence="6">Belongs to the LptE lipoprotein family.</text>
</comment>
<dbReference type="GO" id="GO:0015920">
    <property type="term" value="P:lipopolysaccharide transport"/>
    <property type="evidence" value="ECO:0007669"/>
    <property type="project" value="TreeGrafter"/>
</dbReference>
<dbReference type="GO" id="GO:0001530">
    <property type="term" value="F:lipopolysaccharide binding"/>
    <property type="evidence" value="ECO:0007669"/>
    <property type="project" value="TreeGrafter"/>
</dbReference>
<dbReference type="InterPro" id="IPR007485">
    <property type="entry name" value="LPS_assembly_LptE"/>
</dbReference>
<comment type="subunit">
    <text evidence="6">Component of the lipopolysaccharide transport and assembly complex. Interacts with LptD.</text>
</comment>
<reference evidence="8 9" key="1">
    <citation type="submission" date="2018-05" db="EMBL/GenBank/DDBJ databases">
        <title>Spiribacter halobius sp. nov., a moderately halophilic bacterium isolated from marine solar saltern.</title>
        <authorList>
            <person name="Zheng W.-S."/>
            <person name="Lu D.-C."/>
            <person name="Du Z.-J."/>
        </authorList>
    </citation>
    <scope>NUCLEOTIDE SEQUENCE [LARGE SCALE GENOMIC DNA]</scope>
    <source>
        <strain evidence="8 9">E85</strain>
    </source>
</reference>
<organism evidence="8 9">
    <name type="scientific">Sediminicurvatus halobius</name>
    <dbReference type="NCBI Taxonomy" id="2182432"/>
    <lineage>
        <taxon>Bacteria</taxon>
        <taxon>Pseudomonadati</taxon>
        <taxon>Pseudomonadota</taxon>
        <taxon>Gammaproteobacteria</taxon>
        <taxon>Chromatiales</taxon>
        <taxon>Ectothiorhodospiraceae</taxon>
        <taxon>Sediminicurvatus</taxon>
    </lineage>
</organism>
<dbReference type="EMBL" id="QFFI01000007">
    <property type="protein sequence ID" value="PWG64106.1"/>
    <property type="molecule type" value="Genomic_DNA"/>
</dbReference>
<comment type="subcellular location">
    <subcellularLocation>
        <location evidence="6">Cell outer membrane</location>
        <topology evidence="6">Lipid-anchor</topology>
    </subcellularLocation>
</comment>
<dbReference type="HAMAP" id="MF_01186">
    <property type="entry name" value="LPS_assembly_LptE"/>
    <property type="match status" value="1"/>
</dbReference>
<keyword evidence="4 6" id="KW-0998">Cell outer membrane</keyword>
<evidence type="ECO:0000313" key="9">
    <source>
        <dbReference type="Proteomes" id="UP000245474"/>
    </source>
</evidence>
<evidence type="ECO:0000256" key="1">
    <source>
        <dbReference type="ARBA" id="ARBA00022729"/>
    </source>
</evidence>
<dbReference type="GO" id="GO:0009279">
    <property type="term" value="C:cell outer membrane"/>
    <property type="evidence" value="ECO:0007669"/>
    <property type="project" value="UniProtKB-SubCell"/>
</dbReference>